<dbReference type="AlphaFoldDB" id="A0A9X7NWT3"/>
<dbReference type="Proteomes" id="UP000237911">
    <property type="component" value="Unassembled WGS sequence"/>
</dbReference>
<protein>
    <recommendedName>
        <fullName evidence="1">Integrase catalytic domain-containing protein</fullName>
    </recommendedName>
</protein>
<dbReference type="EMBL" id="PUEV01000108">
    <property type="protein sequence ID" value="PQM50214.1"/>
    <property type="molecule type" value="Genomic_DNA"/>
</dbReference>
<gene>
    <name evidence="2" type="ORF">C5U48_21450</name>
</gene>
<dbReference type="InterPro" id="IPR001584">
    <property type="entry name" value="Integrase_cat-core"/>
</dbReference>
<dbReference type="Pfam" id="PF13333">
    <property type="entry name" value="rve_2"/>
    <property type="match status" value="1"/>
</dbReference>
<evidence type="ECO:0000313" key="2">
    <source>
        <dbReference type="EMBL" id="PQM50214.1"/>
    </source>
</evidence>
<reference evidence="2 3" key="1">
    <citation type="submission" date="2018-02" db="EMBL/GenBank/DDBJ databases">
        <title>Draft genome sequence of Mycobacterium virginiense isolated from mud of a swine farm in Japan.</title>
        <authorList>
            <person name="Ohya K."/>
        </authorList>
    </citation>
    <scope>NUCLEOTIDE SEQUENCE [LARGE SCALE GENOMIC DNA]</scope>
    <source>
        <strain evidence="2 3">GF75</strain>
    </source>
</reference>
<organism evidence="2 3">
    <name type="scientific">Mycolicibacter virginiensis</name>
    <dbReference type="NCBI Taxonomy" id="1795032"/>
    <lineage>
        <taxon>Bacteria</taxon>
        <taxon>Bacillati</taxon>
        <taxon>Actinomycetota</taxon>
        <taxon>Actinomycetes</taxon>
        <taxon>Mycobacteriales</taxon>
        <taxon>Mycobacteriaceae</taxon>
        <taxon>Mycolicibacter</taxon>
    </lineage>
</organism>
<comment type="caution">
    <text evidence="2">The sequence shown here is derived from an EMBL/GenBank/DDBJ whole genome shotgun (WGS) entry which is preliminary data.</text>
</comment>
<sequence length="63" mass="7199">MERAGDSYDAVAATINGLYKTELIKTRGPWRTIDQVEVATPEWADWFNHRRINSYCADTPPAE</sequence>
<evidence type="ECO:0000313" key="3">
    <source>
        <dbReference type="Proteomes" id="UP000237911"/>
    </source>
</evidence>
<proteinExistence type="predicted"/>
<accession>A0A9X7NWT3</accession>
<evidence type="ECO:0000259" key="1">
    <source>
        <dbReference type="Pfam" id="PF13333"/>
    </source>
</evidence>
<feature type="domain" description="Integrase catalytic" evidence="1">
    <location>
        <begin position="17"/>
        <end position="53"/>
    </location>
</feature>
<name>A0A9X7NWT3_9MYCO</name>
<keyword evidence="3" id="KW-1185">Reference proteome</keyword>